<gene>
    <name evidence="2" type="ORF">PLAM_1164</name>
</gene>
<dbReference type="AlphaFoldDB" id="A0A1J1JCK8"/>
<protein>
    <submittedName>
        <fullName evidence="2">Putative glycosyl transferase</fullName>
    </submittedName>
</protein>
<name>A0A1J1JCK8_PLAAG</name>
<dbReference type="RefSeq" id="WP_235751710.1">
    <property type="nucleotide sequence ID" value="NZ_LR882950.1"/>
</dbReference>
<dbReference type="SUPFAM" id="SSF53756">
    <property type="entry name" value="UDP-Glycosyltransferase/glycogen phosphorylase"/>
    <property type="match status" value="1"/>
</dbReference>
<dbReference type="GO" id="GO:0016757">
    <property type="term" value="F:glycosyltransferase activity"/>
    <property type="evidence" value="ECO:0007669"/>
    <property type="project" value="InterPro"/>
</dbReference>
<feature type="domain" description="Glycosyl transferase family 1" evidence="1">
    <location>
        <begin position="148"/>
        <end position="315"/>
    </location>
</feature>
<evidence type="ECO:0000313" key="2">
    <source>
        <dbReference type="EMBL" id="CUM59131.1"/>
    </source>
</evidence>
<keyword evidence="2" id="KW-0808">Transferase</keyword>
<dbReference type="EMBL" id="LO018304">
    <property type="protein sequence ID" value="CUM59131.1"/>
    <property type="molecule type" value="Genomic_DNA"/>
</dbReference>
<reference evidence="2" key="1">
    <citation type="submission" date="2015-09" db="EMBL/GenBank/DDBJ databases">
        <authorList>
            <person name="Jackson K.R."/>
            <person name="Lunt B.L."/>
            <person name="Fisher J.N.B."/>
            <person name="Gardner A.V."/>
            <person name="Bailey M.E."/>
            <person name="Deus L.M."/>
            <person name="Earl A.S."/>
            <person name="Gibby P.D."/>
            <person name="Hartmann K.A."/>
            <person name="Liu J.E."/>
            <person name="Manci A.M."/>
            <person name="Nielsen D.A."/>
            <person name="Solomon M.B."/>
            <person name="Breakwell D.P."/>
            <person name="Burnett S.H."/>
            <person name="Grose J.H."/>
        </authorList>
    </citation>
    <scope>NUCLEOTIDE SEQUENCE</scope>
    <source>
        <strain evidence="2">7805</strain>
    </source>
</reference>
<accession>A0A1J1JCK8</accession>
<sequence length="407" mass="47553">MGIGNYERQSQYFNSPEIYKSLEEIYSDLDSWTNEIFEQESDRFENVNFHILLPPLFYEGKFIKGLYFSESVDLLNKLLPQLSEVFFSMADSLWCAYPWSNTADAYFCLYDNPSRADWFKKTYPQRANKILIPAANADFINEYLIAPQPINIKDIDIICVAKLSPVYNLPIIAQALNIYQKKYNKPLKMTLILEDNFDFNSIELLSNEAQLEWRKIQTILVNNLDNIKIVSQVDYYQEMPLYYSRSKICILGSLLEGKNRSLSEAMSCNTPVICFQQFNQYVRGQAELFPPGSGLLSKFDPELLADTIHTALEDLTVFQPRFNYLKYRGRKNFFNTCLDSFPHYYNTIPDYIPGESYNNLWLDLAMQYNYQISLHDFLYGRSPRSHIQGLVNIYKILNQWITIKSSG</sequence>
<organism evidence="2">
    <name type="scientific">Planktothrix agardhii</name>
    <name type="common">Oscillatoria agardhii</name>
    <dbReference type="NCBI Taxonomy" id="1160"/>
    <lineage>
        <taxon>Bacteria</taxon>
        <taxon>Bacillati</taxon>
        <taxon>Cyanobacteriota</taxon>
        <taxon>Cyanophyceae</taxon>
        <taxon>Oscillatoriophycideae</taxon>
        <taxon>Oscillatoriales</taxon>
        <taxon>Microcoleaceae</taxon>
        <taxon>Planktothrix</taxon>
    </lineage>
</organism>
<dbReference type="Gene3D" id="3.40.50.2000">
    <property type="entry name" value="Glycogen Phosphorylase B"/>
    <property type="match status" value="1"/>
</dbReference>
<proteinExistence type="predicted"/>
<dbReference type="Pfam" id="PF00534">
    <property type="entry name" value="Glycos_transf_1"/>
    <property type="match status" value="1"/>
</dbReference>
<evidence type="ECO:0000259" key="1">
    <source>
        <dbReference type="Pfam" id="PF00534"/>
    </source>
</evidence>
<dbReference type="InterPro" id="IPR001296">
    <property type="entry name" value="Glyco_trans_1"/>
</dbReference>